<dbReference type="EMBL" id="FQZO01000001">
    <property type="protein sequence ID" value="SHI55131.1"/>
    <property type="molecule type" value="Genomic_DNA"/>
</dbReference>
<evidence type="ECO:0000313" key="2">
    <source>
        <dbReference type="Proteomes" id="UP000184080"/>
    </source>
</evidence>
<accession>A0A1M6C2T8</accession>
<dbReference type="STRING" id="1121298.SAMN05444401_0975"/>
<protein>
    <submittedName>
        <fullName evidence="1">Uncharacterized protein</fullName>
    </submittedName>
</protein>
<reference evidence="1 2" key="1">
    <citation type="submission" date="2016-11" db="EMBL/GenBank/DDBJ databases">
        <authorList>
            <person name="Jaros S."/>
            <person name="Januszkiewicz K."/>
            <person name="Wedrychowicz H."/>
        </authorList>
    </citation>
    <scope>NUCLEOTIDE SEQUENCE [LARGE SCALE GENOMIC DNA]</scope>
    <source>
        <strain evidence="1 2">DSM 21864</strain>
    </source>
</reference>
<evidence type="ECO:0000313" key="1">
    <source>
        <dbReference type="EMBL" id="SHI55131.1"/>
    </source>
</evidence>
<keyword evidence="2" id="KW-1185">Reference proteome</keyword>
<dbReference type="AlphaFoldDB" id="A0A1M6C2T8"/>
<name>A0A1M6C2T8_9CLOT</name>
<dbReference type="Proteomes" id="UP000184080">
    <property type="component" value="Unassembled WGS sequence"/>
</dbReference>
<gene>
    <name evidence="1" type="ORF">SAMN05444401_0975</name>
</gene>
<sequence length="34" mass="4283">MLDYRYAPRVCYMEFVMLYKMDIVLSKVIRQYPF</sequence>
<organism evidence="1 2">
    <name type="scientific">Clostridium amylolyticum</name>
    <dbReference type="NCBI Taxonomy" id="1121298"/>
    <lineage>
        <taxon>Bacteria</taxon>
        <taxon>Bacillati</taxon>
        <taxon>Bacillota</taxon>
        <taxon>Clostridia</taxon>
        <taxon>Eubacteriales</taxon>
        <taxon>Clostridiaceae</taxon>
        <taxon>Clostridium</taxon>
    </lineage>
</organism>
<proteinExistence type="predicted"/>